<dbReference type="FunFam" id="2.10.25.10:FF:000038">
    <property type="entry name" value="Fibrillin 2"/>
    <property type="match status" value="2"/>
</dbReference>
<evidence type="ECO:0000256" key="10">
    <source>
        <dbReference type="PROSITE-ProRule" id="PRU00076"/>
    </source>
</evidence>
<evidence type="ECO:0000259" key="11">
    <source>
        <dbReference type="PROSITE" id="PS50026"/>
    </source>
</evidence>
<dbReference type="PANTHER" id="PTHR24050:SF27">
    <property type="entry name" value="FIBRILLIN-1"/>
    <property type="match status" value="1"/>
</dbReference>
<evidence type="ECO:0000256" key="1">
    <source>
        <dbReference type="ARBA" id="ARBA00004498"/>
    </source>
</evidence>
<dbReference type="InterPro" id="IPR026823">
    <property type="entry name" value="cEGF"/>
</dbReference>
<dbReference type="OrthoDB" id="10022113at2759"/>
<dbReference type="InterPro" id="IPR000742">
    <property type="entry name" value="EGF"/>
</dbReference>
<gene>
    <name evidence="12" type="ORF">ZHAS_00007900</name>
</gene>
<evidence type="ECO:0000256" key="3">
    <source>
        <dbReference type="ARBA" id="ARBA00022525"/>
    </source>
</evidence>
<evidence type="ECO:0000256" key="8">
    <source>
        <dbReference type="ARBA" id="ARBA00023157"/>
    </source>
</evidence>
<dbReference type="InterPro" id="IPR000152">
    <property type="entry name" value="EGF-type_Asp/Asn_hydroxyl_site"/>
</dbReference>
<dbReference type="FunFam" id="2.10.25.10:FF:000240">
    <property type="entry name" value="Vitamin K-dependent protein S"/>
    <property type="match status" value="1"/>
</dbReference>
<accession>A0A084VR11</accession>
<protein>
    <recommendedName>
        <fullName evidence="11">EGF-like domain-containing protein</fullName>
    </recommendedName>
</protein>
<dbReference type="InterPro" id="IPR052235">
    <property type="entry name" value="Nephronectin_domain"/>
</dbReference>
<dbReference type="EMBL" id="KE525013">
    <property type="protein sequence ID" value="KFB40405.1"/>
    <property type="molecule type" value="Genomic_DNA"/>
</dbReference>
<dbReference type="Gene3D" id="2.10.25.10">
    <property type="entry name" value="Laminin"/>
    <property type="match status" value="14"/>
</dbReference>
<evidence type="ECO:0000313" key="13">
    <source>
        <dbReference type="EnsemblMetazoa" id="ASIC007900-PA"/>
    </source>
</evidence>
<dbReference type="Pfam" id="PF07645">
    <property type="entry name" value="EGF_CA"/>
    <property type="match status" value="11"/>
</dbReference>
<evidence type="ECO:0000256" key="2">
    <source>
        <dbReference type="ARBA" id="ARBA00006127"/>
    </source>
</evidence>
<proteinExistence type="inferred from homology"/>
<reference evidence="12 14" key="1">
    <citation type="journal article" date="2014" name="BMC Genomics">
        <title>Genome sequence of Anopheles sinensis provides insight into genetics basis of mosquito competence for malaria parasites.</title>
        <authorList>
            <person name="Zhou D."/>
            <person name="Zhang D."/>
            <person name="Ding G."/>
            <person name="Shi L."/>
            <person name="Hou Q."/>
            <person name="Ye Y."/>
            <person name="Xu Y."/>
            <person name="Zhou H."/>
            <person name="Xiong C."/>
            <person name="Li S."/>
            <person name="Yu J."/>
            <person name="Hong S."/>
            <person name="Yu X."/>
            <person name="Zou P."/>
            <person name="Chen C."/>
            <person name="Chang X."/>
            <person name="Wang W."/>
            <person name="Lv Y."/>
            <person name="Sun Y."/>
            <person name="Ma L."/>
            <person name="Shen B."/>
            <person name="Zhu C."/>
        </authorList>
    </citation>
    <scope>NUCLEOTIDE SEQUENCE [LARGE SCALE GENOMIC DNA]</scope>
</reference>
<comment type="caution">
    <text evidence="10">Lacks conserved residue(s) required for the propagation of feature annotation.</text>
</comment>
<dbReference type="STRING" id="74873.A0A084VR11"/>
<feature type="domain" description="EGF-like" evidence="11">
    <location>
        <begin position="822"/>
        <end position="864"/>
    </location>
</feature>
<dbReference type="Pfam" id="PF12662">
    <property type="entry name" value="cEGF"/>
    <property type="match status" value="2"/>
</dbReference>
<dbReference type="EMBL" id="ATLV01015407">
    <property type="status" value="NOT_ANNOTATED_CDS"/>
    <property type="molecule type" value="Genomic_DNA"/>
</dbReference>
<feature type="domain" description="EGF-like" evidence="11">
    <location>
        <begin position="736"/>
        <end position="775"/>
    </location>
</feature>
<evidence type="ECO:0000256" key="5">
    <source>
        <dbReference type="ARBA" id="ARBA00022536"/>
    </source>
</evidence>
<evidence type="ECO:0000313" key="12">
    <source>
        <dbReference type="EMBL" id="KFB40405.1"/>
    </source>
</evidence>
<dbReference type="FunFam" id="2.10.25.10:FF:000005">
    <property type="entry name" value="Fibrillin 2"/>
    <property type="match status" value="1"/>
</dbReference>
<dbReference type="Proteomes" id="UP000030765">
    <property type="component" value="Unassembled WGS sequence"/>
</dbReference>
<evidence type="ECO:0000256" key="9">
    <source>
        <dbReference type="ARBA" id="ARBA00023180"/>
    </source>
</evidence>
<evidence type="ECO:0000256" key="7">
    <source>
        <dbReference type="ARBA" id="ARBA00022737"/>
    </source>
</evidence>
<feature type="domain" description="EGF-like" evidence="11">
    <location>
        <begin position="694"/>
        <end position="735"/>
    </location>
</feature>
<feature type="domain" description="EGF-like" evidence="11">
    <location>
        <begin position="781"/>
        <end position="821"/>
    </location>
</feature>
<dbReference type="SUPFAM" id="SSF57184">
    <property type="entry name" value="Growth factor receptor domain"/>
    <property type="match status" value="4"/>
</dbReference>
<dbReference type="PROSITE" id="PS50026">
    <property type="entry name" value="EGF_3"/>
    <property type="match status" value="5"/>
</dbReference>
<dbReference type="PANTHER" id="PTHR24050">
    <property type="entry name" value="PA14 DOMAIN-CONTAINING PROTEIN"/>
    <property type="match status" value="1"/>
</dbReference>
<dbReference type="FunFam" id="2.10.25.10:FF:000139">
    <property type="entry name" value="Fibulin-1"/>
    <property type="match status" value="1"/>
</dbReference>
<dbReference type="CDD" id="cd00054">
    <property type="entry name" value="EGF_CA"/>
    <property type="match status" value="6"/>
</dbReference>
<dbReference type="SMART" id="SM00181">
    <property type="entry name" value="EGF"/>
    <property type="match status" value="13"/>
</dbReference>
<dbReference type="AlphaFoldDB" id="A0A084VR11"/>
<evidence type="ECO:0000313" key="14">
    <source>
        <dbReference type="Proteomes" id="UP000030765"/>
    </source>
</evidence>
<dbReference type="VEuPathDB" id="VectorBase:ASIS023055"/>
<dbReference type="PROSITE" id="PS01186">
    <property type="entry name" value="EGF_2"/>
    <property type="match status" value="4"/>
</dbReference>
<dbReference type="VEuPathDB" id="VectorBase:ASIC007900"/>
<keyword evidence="8" id="KW-1015">Disulfide bond</keyword>
<dbReference type="EMBL" id="ATLV01015408">
    <property type="status" value="NOT_ANNOTATED_CDS"/>
    <property type="molecule type" value="Genomic_DNA"/>
</dbReference>
<dbReference type="InterPro" id="IPR018097">
    <property type="entry name" value="EGF_Ca-bd_CS"/>
</dbReference>
<dbReference type="InterPro" id="IPR009030">
    <property type="entry name" value="Growth_fac_rcpt_cys_sf"/>
</dbReference>
<reference evidence="13" key="2">
    <citation type="submission" date="2020-05" db="UniProtKB">
        <authorList>
            <consortium name="EnsemblMetazoa"/>
        </authorList>
    </citation>
    <scope>IDENTIFICATION</scope>
</reference>
<name>A0A084VR11_ANOSI</name>
<keyword evidence="14" id="KW-1185">Reference proteome</keyword>
<evidence type="ECO:0000256" key="6">
    <source>
        <dbReference type="ARBA" id="ARBA00022729"/>
    </source>
</evidence>
<dbReference type="InterPro" id="IPR049883">
    <property type="entry name" value="NOTCH1_EGF-like"/>
</dbReference>
<keyword evidence="9" id="KW-0325">Glycoprotein</keyword>
<organism evidence="12">
    <name type="scientific">Anopheles sinensis</name>
    <name type="common">Mosquito</name>
    <dbReference type="NCBI Taxonomy" id="74873"/>
    <lineage>
        <taxon>Eukaryota</taxon>
        <taxon>Metazoa</taxon>
        <taxon>Ecdysozoa</taxon>
        <taxon>Arthropoda</taxon>
        <taxon>Hexapoda</taxon>
        <taxon>Insecta</taxon>
        <taxon>Pterygota</taxon>
        <taxon>Neoptera</taxon>
        <taxon>Endopterygota</taxon>
        <taxon>Diptera</taxon>
        <taxon>Nematocera</taxon>
        <taxon>Culicoidea</taxon>
        <taxon>Culicidae</taxon>
        <taxon>Anophelinae</taxon>
        <taxon>Anopheles</taxon>
    </lineage>
</organism>
<comment type="subcellular location">
    <subcellularLocation>
        <location evidence="1">Secreted</location>
        <location evidence="1">Extracellular space</location>
        <location evidence="1">Extracellular matrix</location>
    </subcellularLocation>
</comment>
<keyword evidence="3" id="KW-0964">Secreted</keyword>
<dbReference type="PROSITE" id="PS01187">
    <property type="entry name" value="EGF_CA"/>
    <property type="match status" value="5"/>
</dbReference>
<dbReference type="FunFam" id="2.10.25.10:FF:000014">
    <property type="entry name" value="Latent-transforming growth factor beta-binding protein 3"/>
    <property type="match status" value="1"/>
</dbReference>
<dbReference type="OMA" id="MNTCRDI"/>
<dbReference type="EnsemblMetazoa" id="ASIC007900-RA">
    <property type="protein sequence ID" value="ASIC007900-PA"/>
    <property type="gene ID" value="ASIC007900"/>
</dbReference>
<dbReference type="SUPFAM" id="SSF57196">
    <property type="entry name" value="EGF/Laminin"/>
    <property type="match status" value="3"/>
</dbReference>
<comment type="similarity">
    <text evidence="2">Belongs to the fibulin family.</text>
</comment>
<sequence>MRAATTSKQKVKSYSSEAMMSGLCDQFPTICSHVCENIEGGSYVCKCHPGFELLDDKKTCAPVADEDNEAIEQKICEKGFQRNARTDECEDVNECETGEATCDAAPIAIGQILSLCCQDGEEWGTQNRLCSTYNKSLELVPAGLHGLCLSTIEICCSKQHKIYQCTAGQIAARQGLSCSLKGDHSGSEFYTDCCEACKIGLVVGSSANKCSVEPFSFGSPWDEIYDACCNDIKTEGEIILLGGHDEQGLCDQFPTICSHVCENIEGGSYVCKCHPGFELLDDKKTCAPVADEDNEAIEQKICEKGFQRNARTDECEDVNECETGEATCDAARQICRNSRGGYQCVDIILPDIACEPGYQPKDGKCEDVNECLELLDACDREKEHCLNGRGNYTCLPKAVTMCRPGFAYNVSLSVCQDVNECDEEGACDQGYQCVNIEGSYECIAVVPNYQTTPRRKTEACTPGFRRHNDQCVDIDECAADRNACDSNQVCTNEIGGFRCDCKIGFILDAVTNACVDINECQVNAHECLETQRCDNTIGSYTCIRLQSCGTGYTLNAETGHCDDDDECALGRHNCRPPFECFNTKGSFRCRQRSKYQPPAHGFTSTSTSTSTTTSTTAQPYRARYSSYQPYLPPCGIGFERNTLGACVDIDECAGTGRCQRHQQCINTNGSYRCRDLLTCPVGFRANDDATECLDIDECATGEAHCASDQTCKNKQGGYVCVCPPGHMIGRNQHCEDIDECAMYGTKVCPHNSDCVNTIGSYRCDCTEGFKKHSPNEMLCTDVDECKEIPGLCHQRCLNYWGSYRCGCNPGYRLSYNNRTCDDVDECEEYKSTNLCVGICENTPGSYACSCPPGYKLGSDGRSCIDIDECQTREVCNGHHDVCTNIGGSYRCTSIECPYGYRHDADRRNRCERINRYCNVGDIECLRRPHSYSYNFLTIVSNIPVPPEGRGLFTLAGPQQFELIEFDLKLVSVDAAPHVREVDMYYFSLDKKTNEAQLNLKKASKDHRI</sequence>
<dbReference type="GO" id="GO:0005509">
    <property type="term" value="F:calcium ion binding"/>
    <property type="evidence" value="ECO:0007669"/>
    <property type="project" value="InterPro"/>
</dbReference>
<feature type="domain" description="EGF-like" evidence="11">
    <location>
        <begin position="473"/>
        <end position="511"/>
    </location>
</feature>
<keyword evidence="7" id="KW-0677">Repeat</keyword>
<dbReference type="SMART" id="SM00179">
    <property type="entry name" value="EGF_CA"/>
    <property type="match status" value="14"/>
</dbReference>
<dbReference type="InterPro" id="IPR001881">
    <property type="entry name" value="EGF-like_Ca-bd_dom"/>
</dbReference>
<evidence type="ECO:0000256" key="4">
    <source>
        <dbReference type="ARBA" id="ARBA00022530"/>
    </source>
</evidence>
<keyword evidence="5 10" id="KW-0245">EGF-like domain</keyword>
<dbReference type="PROSITE" id="PS00010">
    <property type="entry name" value="ASX_HYDROXYL"/>
    <property type="match status" value="5"/>
</dbReference>
<keyword evidence="6" id="KW-0732">Signal</keyword>
<keyword evidence="4" id="KW-0272">Extracellular matrix</keyword>